<evidence type="ECO:0000256" key="2">
    <source>
        <dbReference type="ARBA" id="ARBA00022707"/>
    </source>
</evidence>
<sequence length="185" mass="21602">MGKNNSKLKPGTIEELSKQTTFSEDEIRNWYKDFIHDFPKGYVKLHEFEKMYEGFFPNGDASKFARHVFHAFDVNGDGHIDFREFVCGLNATLRGSIQQKLQWAFRVYDIHEDGYISKEEMKDIISAIHKVTGNKRGPEGEKTLQQEIEEVFQRMDKNDDQRISLKEFLETATKDPGLIKLLELH</sequence>
<proteinExistence type="inferred from homology"/>
<evidence type="ECO:0000256" key="3">
    <source>
        <dbReference type="ARBA" id="ARBA00022723"/>
    </source>
</evidence>
<dbReference type="Pfam" id="PF00036">
    <property type="entry name" value="EF-hand_1"/>
    <property type="match status" value="1"/>
</dbReference>
<dbReference type="InterPro" id="IPR011992">
    <property type="entry name" value="EF-hand-dom_pair"/>
</dbReference>
<dbReference type="PROSITE" id="PS50222">
    <property type="entry name" value="EF_HAND_2"/>
    <property type="match status" value="3"/>
</dbReference>
<evidence type="ECO:0000256" key="6">
    <source>
        <dbReference type="ARBA" id="ARBA00023288"/>
    </source>
</evidence>
<keyword evidence="8" id="KW-1185">Reference proteome</keyword>
<keyword evidence="4" id="KW-0677">Repeat</keyword>
<dbReference type="FunFam" id="1.10.238.10:FF:000009">
    <property type="entry name" value="Visinin-like protein 1"/>
    <property type="match status" value="1"/>
</dbReference>
<reference evidence="9" key="1">
    <citation type="submission" date="2025-08" db="UniProtKB">
        <authorList>
            <consortium name="RefSeq"/>
        </authorList>
    </citation>
    <scope>IDENTIFICATION</scope>
    <source>
        <tissue evidence="9">Whole sample</tissue>
    </source>
</reference>
<gene>
    <name evidence="9" type="primary">LOC111121207</name>
</gene>
<dbReference type="GO" id="GO:0005509">
    <property type="term" value="F:calcium ion binding"/>
    <property type="evidence" value="ECO:0007669"/>
    <property type="project" value="InterPro"/>
</dbReference>
<evidence type="ECO:0000256" key="5">
    <source>
        <dbReference type="ARBA" id="ARBA00022837"/>
    </source>
</evidence>
<dbReference type="KEGG" id="cvn:111121207"/>
<evidence type="ECO:0000256" key="4">
    <source>
        <dbReference type="ARBA" id="ARBA00022737"/>
    </source>
</evidence>
<organism evidence="8 9">
    <name type="scientific">Crassostrea virginica</name>
    <name type="common">Eastern oyster</name>
    <dbReference type="NCBI Taxonomy" id="6565"/>
    <lineage>
        <taxon>Eukaryota</taxon>
        <taxon>Metazoa</taxon>
        <taxon>Spiralia</taxon>
        <taxon>Lophotrochozoa</taxon>
        <taxon>Mollusca</taxon>
        <taxon>Bivalvia</taxon>
        <taxon>Autobranchia</taxon>
        <taxon>Pteriomorphia</taxon>
        <taxon>Ostreida</taxon>
        <taxon>Ostreoidea</taxon>
        <taxon>Ostreidae</taxon>
        <taxon>Crassostrea</taxon>
    </lineage>
</organism>
<comment type="similarity">
    <text evidence="1">Belongs to the recoverin family.</text>
</comment>
<accession>A0A8B8CQM8</accession>
<keyword evidence="6" id="KW-0449">Lipoprotein</keyword>
<dbReference type="PANTHER" id="PTHR23055">
    <property type="entry name" value="CALCIUM BINDING PROTEINS"/>
    <property type="match status" value="1"/>
</dbReference>
<dbReference type="SMART" id="SM00054">
    <property type="entry name" value="EFh"/>
    <property type="match status" value="3"/>
</dbReference>
<dbReference type="PANTHER" id="PTHR23055:SF178">
    <property type="entry name" value="NEUROCALCIN HOMOLOG"/>
    <property type="match status" value="1"/>
</dbReference>
<dbReference type="GeneID" id="111121207"/>
<dbReference type="CDD" id="cd00051">
    <property type="entry name" value="EFh"/>
    <property type="match status" value="2"/>
</dbReference>
<evidence type="ECO:0000313" key="8">
    <source>
        <dbReference type="Proteomes" id="UP000694844"/>
    </source>
</evidence>
<dbReference type="InterPro" id="IPR002048">
    <property type="entry name" value="EF_hand_dom"/>
</dbReference>
<dbReference type="AlphaFoldDB" id="A0A8B8CQM8"/>
<dbReference type="PRINTS" id="PR00450">
    <property type="entry name" value="RECOVERIN"/>
</dbReference>
<dbReference type="Gene3D" id="1.10.238.10">
    <property type="entry name" value="EF-hand"/>
    <property type="match status" value="1"/>
</dbReference>
<dbReference type="InterPro" id="IPR018247">
    <property type="entry name" value="EF_Hand_1_Ca_BS"/>
</dbReference>
<evidence type="ECO:0000313" key="9">
    <source>
        <dbReference type="RefSeq" id="XP_022318075.1"/>
    </source>
</evidence>
<dbReference type="OrthoDB" id="191686at2759"/>
<name>A0A8B8CQM8_CRAVI</name>
<evidence type="ECO:0000256" key="1">
    <source>
        <dbReference type="ARBA" id="ARBA00006049"/>
    </source>
</evidence>
<keyword evidence="3" id="KW-0479">Metal-binding</keyword>
<evidence type="ECO:0000259" key="7">
    <source>
        <dbReference type="PROSITE" id="PS50222"/>
    </source>
</evidence>
<keyword evidence="2" id="KW-0519">Myristate</keyword>
<dbReference type="SUPFAM" id="SSF47473">
    <property type="entry name" value="EF-hand"/>
    <property type="match status" value="1"/>
</dbReference>
<protein>
    <submittedName>
        <fullName evidence="9">Neurocalcin-like</fullName>
    </submittedName>
</protein>
<feature type="domain" description="EF-hand" evidence="7">
    <location>
        <begin position="143"/>
        <end position="178"/>
    </location>
</feature>
<dbReference type="InterPro" id="IPR028846">
    <property type="entry name" value="Recoverin"/>
</dbReference>
<dbReference type="Proteomes" id="UP000694844">
    <property type="component" value="Chromosome 2"/>
</dbReference>
<dbReference type="Pfam" id="PF13499">
    <property type="entry name" value="EF-hand_7"/>
    <property type="match status" value="1"/>
</dbReference>
<dbReference type="RefSeq" id="XP_022318075.1">
    <property type="nucleotide sequence ID" value="XM_022462367.1"/>
</dbReference>
<feature type="domain" description="EF-hand" evidence="7">
    <location>
        <begin position="96"/>
        <end position="131"/>
    </location>
</feature>
<feature type="domain" description="EF-hand" evidence="7">
    <location>
        <begin position="60"/>
        <end position="95"/>
    </location>
</feature>
<keyword evidence="5" id="KW-0106">Calcium</keyword>
<dbReference type="PROSITE" id="PS00018">
    <property type="entry name" value="EF_HAND_1"/>
    <property type="match status" value="2"/>
</dbReference>